<sequence length="406" mass="39163">VSALHALGRYRDLPRLLGAPFLVVGFLARLPVAMVVLGVLTLVTSATGSVGEAGLASAALAVSTAVAGPLVGRWTDRRGQRLPLLLLTPVNAAALVALVVAARAGAAAAGLCALCALVGLTNVPVGSLARVRWLGATSEPRVSGAALSYESMADELSFVLGPALVGVAAAAGSPEAPVLLAAALVAIFVTAFALHPSAGAADPRIRPLTPAAAPALPRVLRRVGPAVAGMACVGLFFGASQTAVTAFAAATGAPGRAGLIYALMGVGSAAMALAVVALPEGVTLRARLVVCGLGMAALSAAMTAATALGALAGLVLAVGLFVGPALVTLFTAAGRLAPPGATAVAMTALSSANVVGVALAAAVAGRLADAAGPDAAFAVAAAASAALAVLALSLRTPARHITAADG</sequence>
<organism evidence="7 8">
    <name type="scientific">Georgenia ruanii</name>
    <dbReference type="NCBI Taxonomy" id="348442"/>
    <lineage>
        <taxon>Bacteria</taxon>
        <taxon>Bacillati</taxon>
        <taxon>Actinomycetota</taxon>
        <taxon>Actinomycetes</taxon>
        <taxon>Micrococcales</taxon>
        <taxon>Bogoriellaceae</taxon>
        <taxon>Georgenia</taxon>
    </lineage>
</organism>
<evidence type="ECO:0000256" key="1">
    <source>
        <dbReference type="ARBA" id="ARBA00004651"/>
    </source>
</evidence>
<keyword evidence="8" id="KW-1185">Reference proteome</keyword>
<comment type="subcellular location">
    <subcellularLocation>
        <location evidence="1">Cell membrane</location>
        <topology evidence="1">Multi-pass membrane protein</topology>
    </subcellularLocation>
</comment>
<dbReference type="Proteomes" id="UP000429644">
    <property type="component" value="Unassembled WGS sequence"/>
</dbReference>
<evidence type="ECO:0000256" key="4">
    <source>
        <dbReference type="ARBA" id="ARBA00023136"/>
    </source>
</evidence>
<comment type="caution">
    <text evidence="7">The sequence shown here is derived from an EMBL/GenBank/DDBJ whole genome shotgun (WGS) entry which is preliminary data.</text>
</comment>
<feature type="transmembrane region" description="Helical" evidence="5">
    <location>
        <begin position="286"/>
        <end position="305"/>
    </location>
</feature>
<dbReference type="GO" id="GO:0022857">
    <property type="term" value="F:transmembrane transporter activity"/>
    <property type="evidence" value="ECO:0007669"/>
    <property type="project" value="InterPro"/>
</dbReference>
<dbReference type="InterPro" id="IPR020846">
    <property type="entry name" value="MFS_dom"/>
</dbReference>
<feature type="transmembrane region" description="Helical" evidence="5">
    <location>
        <begin position="84"/>
        <end position="102"/>
    </location>
</feature>
<dbReference type="SUPFAM" id="SSF103473">
    <property type="entry name" value="MFS general substrate transporter"/>
    <property type="match status" value="1"/>
</dbReference>
<dbReference type="PROSITE" id="PS50850">
    <property type="entry name" value="MFS"/>
    <property type="match status" value="1"/>
</dbReference>
<dbReference type="InterPro" id="IPR036259">
    <property type="entry name" value="MFS_trans_sf"/>
</dbReference>
<feature type="transmembrane region" description="Helical" evidence="5">
    <location>
        <begin position="375"/>
        <end position="394"/>
    </location>
</feature>
<feature type="transmembrane region" description="Helical" evidence="5">
    <location>
        <begin position="152"/>
        <end position="172"/>
    </location>
</feature>
<feature type="transmembrane region" description="Helical" evidence="5">
    <location>
        <begin position="259"/>
        <end position="279"/>
    </location>
</feature>
<feature type="transmembrane region" description="Helical" evidence="5">
    <location>
        <begin position="178"/>
        <end position="198"/>
    </location>
</feature>
<dbReference type="EMBL" id="WHPD01001467">
    <property type="protein sequence ID" value="MPV88359.1"/>
    <property type="molecule type" value="Genomic_DNA"/>
</dbReference>
<evidence type="ECO:0000256" key="2">
    <source>
        <dbReference type="ARBA" id="ARBA00022692"/>
    </source>
</evidence>
<evidence type="ECO:0000256" key="5">
    <source>
        <dbReference type="SAM" id="Phobius"/>
    </source>
</evidence>
<feature type="transmembrane region" description="Helical" evidence="5">
    <location>
        <begin position="108"/>
        <end position="131"/>
    </location>
</feature>
<dbReference type="InterPro" id="IPR011701">
    <property type="entry name" value="MFS"/>
</dbReference>
<keyword evidence="2 5" id="KW-0812">Transmembrane</keyword>
<evidence type="ECO:0000256" key="3">
    <source>
        <dbReference type="ARBA" id="ARBA00022989"/>
    </source>
</evidence>
<dbReference type="GO" id="GO:0005886">
    <property type="term" value="C:plasma membrane"/>
    <property type="evidence" value="ECO:0007669"/>
    <property type="project" value="UniProtKB-SubCell"/>
</dbReference>
<gene>
    <name evidence="7" type="ORF">GB882_06735</name>
</gene>
<feature type="transmembrane region" description="Helical" evidence="5">
    <location>
        <begin position="219"/>
        <end position="239"/>
    </location>
</feature>
<feature type="non-terminal residue" evidence="7">
    <location>
        <position position="1"/>
    </location>
</feature>
<feature type="transmembrane region" description="Helical" evidence="5">
    <location>
        <begin position="55"/>
        <end position="72"/>
    </location>
</feature>
<dbReference type="PANTHER" id="PTHR23542:SF1">
    <property type="entry name" value="MAJOR FACILITATOR SUPERFAMILY (MFS) PROFILE DOMAIN-CONTAINING PROTEIN"/>
    <property type="match status" value="1"/>
</dbReference>
<evidence type="ECO:0000313" key="7">
    <source>
        <dbReference type="EMBL" id="MPV88359.1"/>
    </source>
</evidence>
<dbReference type="Pfam" id="PF07690">
    <property type="entry name" value="MFS_1"/>
    <property type="match status" value="1"/>
</dbReference>
<dbReference type="Gene3D" id="1.20.1250.20">
    <property type="entry name" value="MFS general substrate transporter like domains"/>
    <property type="match status" value="1"/>
</dbReference>
<evidence type="ECO:0000313" key="8">
    <source>
        <dbReference type="Proteomes" id="UP000429644"/>
    </source>
</evidence>
<feature type="transmembrane region" description="Helical" evidence="5">
    <location>
        <begin position="343"/>
        <end position="363"/>
    </location>
</feature>
<protein>
    <submittedName>
        <fullName evidence="7">MFS transporter</fullName>
    </submittedName>
</protein>
<dbReference type="PANTHER" id="PTHR23542">
    <property type="match status" value="1"/>
</dbReference>
<feature type="transmembrane region" description="Helical" evidence="5">
    <location>
        <begin position="21"/>
        <end position="43"/>
    </location>
</feature>
<proteinExistence type="predicted"/>
<name>A0A7J9UUQ1_9MICO</name>
<keyword evidence="3 5" id="KW-1133">Transmembrane helix</keyword>
<reference evidence="7 8" key="1">
    <citation type="submission" date="2019-10" db="EMBL/GenBank/DDBJ databases">
        <title>Georgenia wutianyii sp. nov. and Georgenia yuyongxinii sp. nov. isolated from plateau pika (Ochotona curzoniae) in the Qinghai-Tibet plateau of China.</title>
        <authorList>
            <person name="Tian Z."/>
        </authorList>
    </citation>
    <scope>NUCLEOTIDE SEQUENCE [LARGE SCALE GENOMIC DNA]</scope>
    <source>
        <strain evidence="7 8">JCM 15130</strain>
    </source>
</reference>
<evidence type="ECO:0000259" key="6">
    <source>
        <dbReference type="PROSITE" id="PS50850"/>
    </source>
</evidence>
<feature type="domain" description="Major facilitator superfamily (MFS) profile" evidence="6">
    <location>
        <begin position="17"/>
        <end position="399"/>
    </location>
</feature>
<keyword evidence="4 5" id="KW-0472">Membrane</keyword>
<feature type="transmembrane region" description="Helical" evidence="5">
    <location>
        <begin position="311"/>
        <end position="331"/>
    </location>
</feature>
<accession>A0A7J9UUQ1</accession>
<dbReference type="AlphaFoldDB" id="A0A7J9UUQ1"/>